<sequence>MPTTNVYVCDVYKTLLQLIIHLLRAPPVILESRNRQQHQHQTIRQIPLSTIAPAFEYFKTGDEFLAKFLDIDSDHDHDNNDNNAQVKKIWNHYVESYSTISGNCFFSLPKIPTLKTTSKQCRDTNRYKSHRCFTDDISRLSSLGLTDQLMPNHQNISRYYIAKHYQWKSSEGERREFNPFLIMLPLISQNDFIATHASSLMSCDEPYEW</sequence>
<protein>
    <submittedName>
        <fullName evidence="1">Uncharacterized protein</fullName>
    </submittedName>
</protein>
<name>A0A8R1XYZ2_ONCVO</name>
<reference evidence="1" key="2">
    <citation type="submission" date="2022-06" db="UniProtKB">
        <authorList>
            <consortium name="EnsemblMetazoa"/>
        </authorList>
    </citation>
    <scope>IDENTIFICATION</scope>
</reference>
<accession>A0A8R1XYZ2</accession>
<reference evidence="2" key="1">
    <citation type="submission" date="2013-10" db="EMBL/GenBank/DDBJ databases">
        <title>Genome sequencing of Onchocerca volvulus.</title>
        <authorList>
            <person name="Cotton J."/>
            <person name="Tsai J."/>
            <person name="Stanley E."/>
            <person name="Tracey A."/>
            <person name="Holroyd N."/>
            <person name="Lustigman S."/>
            <person name="Berriman M."/>
        </authorList>
    </citation>
    <scope>NUCLEOTIDE SEQUENCE</scope>
</reference>
<evidence type="ECO:0000313" key="1">
    <source>
        <dbReference type="EnsemblMetazoa" id="OVOC6728.1"/>
    </source>
</evidence>
<dbReference type="EMBL" id="CMVM020000180">
    <property type="status" value="NOT_ANNOTATED_CDS"/>
    <property type="molecule type" value="Genomic_DNA"/>
</dbReference>
<keyword evidence="2" id="KW-1185">Reference proteome</keyword>
<dbReference type="EnsemblMetazoa" id="OVOC6728.1">
    <property type="protein sequence ID" value="OVOC6728.1"/>
    <property type="gene ID" value="WBGene00243537"/>
</dbReference>
<organism evidence="1 2">
    <name type="scientific">Onchocerca volvulus</name>
    <dbReference type="NCBI Taxonomy" id="6282"/>
    <lineage>
        <taxon>Eukaryota</taxon>
        <taxon>Metazoa</taxon>
        <taxon>Ecdysozoa</taxon>
        <taxon>Nematoda</taxon>
        <taxon>Chromadorea</taxon>
        <taxon>Rhabditida</taxon>
        <taxon>Spirurina</taxon>
        <taxon>Spiruromorpha</taxon>
        <taxon>Filarioidea</taxon>
        <taxon>Onchocercidae</taxon>
        <taxon>Onchocerca</taxon>
    </lineage>
</organism>
<evidence type="ECO:0000313" key="2">
    <source>
        <dbReference type="Proteomes" id="UP000024404"/>
    </source>
</evidence>
<proteinExistence type="predicted"/>
<dbReference type="Proteomes" id="UP000024404">
    <property type="component" value="Unassembled WGS sequence"/>
</dbReference>
<dbReference type="AlphaFoldDB" id="A0A8R1XYZ2"/>